<organism evidence="1">
    <name type="scientific">Anguilla anguilla</name>
    <name type="common">European freshwater eel</name>
    <name type="synonym">Muraena anguilla</name>
    <dbReference type="NCBI Taxonomy" id="7936"/>
    <lineage>
        <taxon>Eukaryota</taxon>
        <taxon>Metazoa</taxon>
        <taxon>Chordata</taxon>
        <taxon>Craniata</taxon>
        <taxon>Vertebrata</taxon>
        <taxon>Euteleostomi</taxon>
        <taxon>Actinopterygii</taxon>
        <taxon>Neopterygii</taxon>
        <taxon>Teleostei</taxon>
        <taxon>Anguilliformes</taxon>
        <taxon>Anguillidae</taxon>
        <taxon>Anguilla</taxon>
    </lineage>
</organism>
<accession>A0A0E9SFN5</accession>
<proteinExistence type="predicted"/>
<reference evidence="1" key="1">
    <citation type="submission" date="2014-11" db="EMBL/GenBank/DDBJ databases">
        <authorList>
            <person name="Amaro Gonzalez C."/>
        </authorList>
    </citation>
    <scope>NUCLEOTIDE SEQUENCE</scope>
</reference>
<evidence type="ECO:0000313" key="1">
    <source>
        <dbReference type="EMBL" id="JAH39490.1"/>
    </source>
</evidence>
<dbReference type="AlphaFoldDB" id="A0A0E9SFN5"/>
<protein>
    <submittedName>
        <fullName evidence="1">Uncharacterized protein</fullName>
    </submittedName>
</protein>
<name>A0A0E9SFN5_ANGAN</name>
<reference evidence="1" key="2">
    <citation type="journal article" date="2015" name="Fish Shellfish Immunol.">
        <title>Early steps in the European eel (Anguilla anguilla)-Vibrio vulnificus interaction in the gills: Role of the RtxA13 toxin.</title>
        <authorList>
            <person name="Callol A."/>
            <person name="Pajuelo D."/>
            <person name="Ebbesson L."/>
            <person name="Teles M."/>
            <person name="MacKenzie S."/>
            <person name="Amaro C."/>
        </authorList>
    </citation>
    <scope>NUCLEOTIDE SEQUENCE</scope>
</reference>
<sequence>MCNQNVVLNTYGKPLRGLTQYINT</sequence>
<dbReference type="EMBL" id="GBXM01069087">
    <property type="protein sequence ID" value="JAH39490.1"/>
    <property type="molecule type" value="Transcribed_RNA"/>
</dbReference>